<dbReference type="GO" id="GO:0005840">
    <property type="term" value="C:ribosome"/>
    <property type="evidence" value="ECO:0007669"/>
    <property type="project" value="UniProtKB-KW"/>
</dbReference>
<evidence type="ECO:0000259" key="7">
    <source>
        <dbReference type="Pfam" id="PF01782"/>
    </source>
</evidence>
<dbReference type="GO" id="GO:0003735">
    <property type="term" value="F:structural constituent of ribosome"/>
    <property type="evidence" value="ECO:0007669"/>
    <property type="project" value="InterPro"/>
</dbReference>
<dbReference type="Pfam" id="PF23282">
    <property type="entry name" value="WHD_ROQ1"/>
    <property type="match status" value="1"/>
</dbReference>
<proteinExistence type="inferred from homology"/>
<dbReference type="SUPFAM" id="SSF52042">
    <property type="entry name" value="Ribosomal protein L32e"/>
    <property type="match status" value="1"/>
</dbReference>
<gene>
    <name evidence="11" type="ORF">BRAA06T27457Z</name>
</gene>
<dbReference type="PANTHER" id="PTHR11952">
    <property type="entry name" value="UDP- GLUCOSE PYROPHOSPHORYLASE"/>
    <property type="match status" value="1"/>
</dbReference>
<keyword evidence="2" id="KW-0433">Leucine-rich repeat</keyword>
<evidence type="ECO:0008006" key="12">
    <source>
        <dbReference type="Google" id="ProtNLM"/>
    </source>
</evidence>
<dbReference type="FunFam" id="2.40.30.60:FF:000002">
    <property type="entry name" value="16S rRNA processing protein RimM family"/>
    <property type="match status" value="1"/>
</dbReference>
<evidence type="ECO:0000256" key="3">
    <source>
        <dbReference type="ARBA" id="ARBA00022737"/>
    </source>
</evidence>
<evidence type="ECO:0000259" key="9">
    <source>
        <dbReference type="Pfam" id="PF20160"/>
    </source>
</evidence>
<dbReference type="GO" id="GO:0043022">
    <property type="term" value="F:ribosome binding"/>
    <property type="evidence" value="ECO:0007669"/>
    <property type="project" value="InterPro"/>
</dbReference>
<dbReference type="InterPro" id="IPR029044">
    <property type="entry name" value="Nucleotide-diphossugar_trans"/>
</dbReference>
<dbReference type="InterPro" id="IPR009000">
    <property type="entry name" value="Transl_B-barrel_sf"/>
</dbReference>
<dbReference type="SUPFAM" id="SSF50447">
    <property type="entry name" value="Translation proteins"/>
    <property type="match status" value="1"/>
</dbReference>
<dbReference type="InterPro" id="IPR011961">
    <property type="entry name" value="RimM"/>
</dbReference>
<dbReference type="PANTHER" id="PTHR11952:SF10">
    <property type="entry name" value="16S RRNA PROCESSING PROTEIN RIMM FAMILY"/>
    <property type="match status" value="1"/>
</dbReference>
<accession>A0A3P5YMF2</accession>
<dbReference type="InterPro" id="IPR011033">
    <property type="entry name" value="PRC_barrel-like_sf"/>
</dbReference>
<dbReference type="InterPro" id="IPR036976">
    <property type="entry name" value="RimM_N_sf"/>
</dbReference>
<dbReference type="Gene3D" id="3.80.10.10">
    <property type="entry name" value="Ribonuclease Inhibitor"/>
    <property type="match status" value="2"/>
</dbReference>
<dbReference type="InterPro" id="IPR036351">
    <property type="entry name" value="Ribosomal_eL32_sf"/>
</dbReference>
<dbReference type="HAMAP" id="MF_00014">
    <property type="entry name" value="Ribosome_mat_RimM"/>
    <property type="match status" value="1"/>
</dbReference>
<reference evidence="11" key="1">
    <citation type="submission" date="2018-11" db="EMBL/GenBank/DDBJ databases">
        <authorList>
            <consortium name="Genoscope - CEA"/>
            <person name="William W."/>
        </authorList>
    </citation>
    <scope>NUCLEOTIDE SEQUENCE</scope>
</reference>
<dbReference type="SUPFAM" id="SSF46785">
    <property type="entry name" value="Winged helix' DNA-binding domain"/>
    <property type="match status" value="1"/>
</dbReference>
<dbReference type="Gene3D" id="2.30.30.240">
    <property type="entry name" value="PRC-barrel domain"/>
    <property type="match status" value="1"/>
</dbReference>
<name>A0A3P5YMF2_BRACM</name>
<feature type="region of interest" description="Disordered" evidence="6">
    <location>
        <begin position="655"/>
        <end position="674"/>
    </location>
</feature>
<dbReference type="GO" id="GO:0006412">
    <property type="term" value="P:translation"/>
    <property type="evidence" value="ECO:0007669"/>
    <property type="project" value="InterPro"/>
</dbReference>
<keyword evidence="4" id="KW-0689">Ribosomal protein</keyword>
<feature type="domain" description="RimM N-terminal" evidence="7">
    <location>
        <begin position="86"/>
        <end position="174"/>
    </location>
</feature>
<dbReference type="EMBL" id="LR031569">
    <property type="protein sequence ID" value="VDC68917.1"/>
    <property type="molecule type" value="Genomic_DNA"/>
</dbReference>
<dbReference type="InterPro" id="IPR032675">
    <property type="entry name" value="LRR_dom_sf"/>
</dbReference>
<evidence type="ECO:0000256" key="4">
    <source>
        <dbReference type="ARBA" id="ARBA00022980"/>
    </source>
</evidence>
<dbReference type="InterPro" id="IPR027275">
    <property type="entry name" value="PRC-brl_dom"/>
</dbReference>
<evidence type="ECO:0000256" key="1">
    <source>
        <dbReference type="ARBA" id="ARBA00008431"/>
    </source>
</evidence>
<dbReference type="InterPro" id="IPR001515">
    <property type="entry name" value="Ribosomal_eL32"/>
</dbReference>
<dbReference type="NCBIfam" id="TIGR02273">
    <property type="entry name" value="16S_RimM"/>
    <property type="match status" value="1"/>
</dbReference>
<dbReference type="FunFam" id="3.80.10.10:FF:000386">
    <property type="entry name" value="Disease resistance protein RPS4"/>
    <property type="match status" value="1"/>
</dbReference>
<dbReference type="Pfam" id="PF05239">
    <property type="entry name" value="PRC"/>
    <property type="match status" value="1"/>
</dbReference>
<dbReference type="InterPro" id="IPR039741">
    <property type="entry name" value="UDP-sugar_pyrophosphorylase"/>
</dbReference>
<dbReference type="InterPro" id="IPR011713">
    <property type="entry name" value="Leu-rich_rpt_3"/>
</dbReference>
<dbReference type="Pfam" id="PF07725">
    <property type="entry name" value="LRR_3"/>
    <property type="match status" value="1"/>
</dbReference>
<keyword evidence="3" id="KW-0677">Repeat</keyword>
<evidence type="ECO:0000256" key="5">
    <source>
        <dbReference type="ARBA" id="ARBA00023274"/>
    </source>
</evidence>
<organism evidence="11">
    <name type="scientific">Brassica campestris</name>
    <name type="common">Field mustard</name>
    <dbReference type="NCBI Taxonomy" id="3711"/>
    <lineage>
        <taxon>Eukaryota</taxon>
        <taxon>Viridiplantae</taxon>
        <taxon>Streptophyta</taxon>
        <taxon>Embryophyta</taxon>
        <taxon>Tracheophyta</taxon>
        <taxon>Spermatophyta</taxon>
        <taxon>Magnoliopsida</taxon>
        <taxon>eudicotyledons</taxon>
        <taxon>Gunneridae</taxon>
        <taxon>Pentapetalae</taxon>
        <taxon>rosids</taxon>
        <taxon>malvids</taxon>
        <taxon>Brassicales</taxon>
        <taxon>Brassicaceae</taxon>
        <taxon>Brassiceae</taxon>
        <taxon>Brassica</taxon>
    </lineage>
</organism>
<feature type="domain" description="PRC-barrel" evidence="8">
    <location>
        <begin position="181"/>
        <end position="266"/>
    </location>
</feature>
<dbReference type="InterPro" id="IPR036390">
    <property type="entry name" value="WH_DNA-bd_sf"/>
</dbReference>
<evidence type="ECO:0000313" key="11">
    <source>
        <dbReference type="EMBL" id="VDC68917.1"/>
    </source>
</evidence>
<dbReference type="InterPro" id="IPR045344">
    <property type="entry name" value="C-JID"/>
</dbReference>
<dbReference type="Pfam" id="PF01655">
    <property type="entry name" value="Ribosomal_L32e"/>
    <property type="match status" value="1"/>
</dbReference>
<dbReference type="SUPFAM" id="SSF50346">
    <property type="entry name" value="PRC-barrel domain"/>
    <property type="match status" value="1"/>
</dbReference>
<evidence type="ECO:0000256" key="6">
    <source>
        <dbReference type="SAM" id="MobiDB-lite"/>
    </source>
</evidence>
<protein>
    <recommendedName>
        <fullName evidence="12">RimM N-terminal domain-containing protein</fullName>
    </recommendedName>
</protein>
<dbReference type="GO" id="GO:1990904">
    <property type="term" value="C:ribonucleoprotein complex"/>
    <property type="evidence" value="ECO:0007669"/>
    <property type="project" value="UniProtKB-KW"/>
</dbReference>
<dbReference type="Gene3D" id="2.40.30.60">
    <property type="entry name" value="RimM"/>
    <property type="match status" value="1"/>
</dbReference>
<dbReference type="Gene3D" id="3.90.550.10">
    <property type="entry name" value="Spore Coat Polysaccharide Biosynthesis Protein SpsA, Chain A"/>
    <property type="match status" value="1"/>
</dbReference>
<dbReference type="SMART" id="SM01393">
    <property type="entry name" value="Ribosomal_L32e"/>
    <property type="match status" value="1"/>
</dbReference>
<evidence type="ECO:0000259" key="8">
    <source>
        <dbReference type="Pfam" id="PF05239"/>
    </source>
</evidence>
<evidence type="ECO:0000259" key="10">
    <source>
        <dbReference type="Pfam" id="PF23282"/>
    </source>
</evidence>
<comment type="similarity">
    <text evidence="1">Belongs to the eukaryotic ribosomal protein eL32 family.</text>
</comment>
<keyword evidence="5" id="KW-0687">Ribonucleoprotein</keyword>
<feature type="domain" description="C-JID" evidence="9">
    <location>
        <begin position="1308"/>
        <end position="1435"/>
    </location>
</feature>
<evidence type="ECO:0000256" key="2">
    <source>
        <dbReference type="ARBA" id="ARBA00022614"/>
    </source>
</evidence>
<dbReference type="InterPro" id="IPR058192">
    <property type="entry name" value="WHD_ROQ1-like"/>
</dbReference>
<dbReference type="CDD" id="cd00513">
    <property type="entry name" value="Ribosomal_L32_L32e"/>
    <property type="match status" value="1"/>
</dbReference>
<dbReference type="SUPFAM" id="SSF53448">
    <property type="entry name" value="Nucleotide-diphospho-sugar transferases"/>
    <property type="match status" value="1"/>
</dbReference>
<dbReference type="Pfam" id="PF20160">
    <property type="entry name" value="C-JID"/>
    <property type="match status" value="1"/>
</dbReference>
<dbReference type="InterPro" id="IPR002676">
    <property type="entry name" value="RimM_N"/>
</dbReference>
<sequence>MLRACALLCSSTPITFPPVQLFNPNNTSLHFQTFELSRPVSASTRAPCHFSLVGSGGRCSSFTVRSTATEEVTETSSDSKLDLVEVGFLSGVHGLQGEICIKPNTDFPDLRFSKPGRRWLKQQLMGQDKIDEVELVEGRPHPAQKSWILKFRGLDDVDQVRQLVGATLLAEEDDRPELDDGEFYSRDLLGMRVLLKETGQLVGTVANVFDNGGNDLLHVLLDSSMEACNGSAKTNQLVWIPFVDAIVPDVDLERREMYITPPKGLLEVNMRADERSKKERRQLEWKERKKQQKRLIAAKKKLCELEQKHVFDGLRFGEKSQRSLLADHILDVNSTLLQKALQSIENSSKKRWNVTKEINALRARVSDCTLNVSRECLGFDASKEKVGDNFSFVQQGRSLFSEGKVSICLVLNDHETEQLEGEDGPVSYLQTLLDDEQRFLKEEERACVPLIIVSPEHAIEDLRNLFQENDYFGFESEKVWFLKEETLPVVCSSPQEPKKHKILMKSPWEILKSPVGSGGVLSVLASHGITDSLSSLGIDFLQVHSIETRSQTPQHYINQMLVGFVSAKAGEIGIQVTEESEFKNMEMTFTLKFLKRLKGKIEFEAVMKMNSHVQMVEKEWVESVPTEPNSFEFRSDICSVLMKERRLRDLHARSRNGGSVANEEGREEEESWRRPKGIDSRVRRKFKGVTLMPNVGYGSDKKTRHYLPNGFKKFVVHNSADLELLMMHNRTYCAEIAHNVSTKKRKAIVERASQLDIVVTNRLASLPLGLKVLGAYLRGRDKEDWIDMIPSLRSRLNGKIERTLIVSYEGLNNKKDKAIFRHISCIFNGEQVDHIKMLLKDSDLDFNIGFKNLVDKSLVHVRRDSVEMHCLLQDMGKEIVRAQSDEPGEREFLMDSKEICDVLEDNTGTKKVLGISLDMDETDELHIHKNAFKGMRDLFFLKIYNAKKWDKKIRWCLQKGFDYLPPKLRLLRLDGYPMKYMPSNFRPENLVELQMSESKLQKLWEGVHSLAGLRVMDLKGSKNLEEVPDLSMATNLQILDLDYCSSLVELTSSIQHLNKLEQLCMSCCENLETLPTGIYLQSLDKLFLDGCSKLKILPDISTNISTLILDETAIDEFHFIFRLKKPIILGFRKTKIEKLLFLSDIPSLVELPSSIRNFHNLDCLDITECINLKTLPTGINLQYLYSLQLTGCASLRTFPDISTSIKQLKLARTGIEEVPWWINKFSKLKYLGMESCSNLERVSLNIHKLKKLEGVDFSNCGKLTEASWIDRPDNLFPKVSTINFICNNLDPEALLHQPSFIFEKLIMSGEEVPSYFTHLTTGTSSSLTIPLPPSSISQPFFRFRACALGFFDSLHTDRIKAVFIRVSCLFRGIFGDSFDSFGEQQIFFARDSHLFILDCRVPLNKGSAPISHLNYDHVEIQLHSKFNLKGWGIRLAEDCLSQKNQLGNPNTLPRVCEQESRDSFEEIEKNNKRMRVSLKHDLMNIILFHQ</sequence>
<dbReference type="FunFam" id="2.30.30.240:FF:000002">
    <property type="entry name" value="Ribosome maturation factor rimM"/>
    <property type="match status" value="1"/>
</dbReference>
<dbReference type="SUPFAM" id="SSF52058">
    <property type="entry name" value="L domain-like"/>
    <property type="match status" value="1"/>
</dbReference>
<feature type="domain" description="Disease resistance protein Roq1-like winged-helix" evidence="10">
    <location>
        <begin position="813"/>
        <end position="884"/>
    </location>
</feature>
<dbReference type="Pfam" id="PF01782">
    <property type="entry name" value="RimM"/>
    <property type="match status" value="1"/>
</dbReference>
<dbReference type="GO" id="GO:0006364">
    <property type="term" value="P:rRNA processing"/>
    <property type="evidence" value="ECO:0007669"/>
    <property type="project" value="InterPro"/>
</dbReference>